<gene>
    <name evidence="1" type="ORF">LTR97_009397</name>
</gene>
<evidence type="ECO:0000313" key="1">
    <source>
        <dbReference type="EMBL" id="KAK5694806.1"/>
    </source>
</evidence>
<organism evidence="1 2">
    <name type="scientific">Elasticomyces elasticus</name>
    <dbReference type="NCBI Taxonomy" id="574655"/>
    <lineage>
        <taxon>Eukaryota</taxon>
        <taxon>Fungi</taxon>
        <taxon>Dikarya</taxon>
        <taxon>Ascomycota</taxon>
        <taxon>Pezizomycotina</taxon>
        <taxon>Dothideomycetes</taxon>
        <taxon>Dothideomycetidae</taxon>
        <taxon>Mycosphaerellales</taxon>
        <taxon>Teratosphaeriaceae</taxon>
        <taxon>Elasticomyces</taxon>
    </lineage>
</organism>
<sequence length="201" mass="22490">MAPISTTEILQAVQNGSDNILPRLDVRTISGDLKAVRIATVWSIPQFGATAALPLFIYPAMTTEDLRAFGVILADRSGRDVRIDVTRLGLAGYRVQWADDVLNFETHFKGNEGFTYFDGDVKMAEVKFGEWVLRAWKKETGWELPGVTVKVEEETAMAVAGVPVRYEYVVEDAVKATKRAKLQLDLDEIRVKRALLELDDE</sequence>
<reference evidence="1" key="1">
    <citation type="submission" date="2023-08" db="EMBL/GenBank/DDBJ databases">
        <title>Black Yeasts Isolated from many extreme environments.</title>
        <authorList>
            <person name="Coleine C."/>
            <person name="Stajich J.E."/>
            <person name="Selbmann L."/>
        </authorList>
    </citation>
    <scope>NUCLEOTIDE SEQUENCE</scope>
    <source>
        <strain evidence="1">CCFEE 5810</strain>
    </source>
</reference>
<dbReference type="EMBL" id="JAVRQU010000015">
    <property type="protein sequence ID" value="KAK5694806.1"/>
    <property type="molecule type" value="Genomic_DNA"/>
</dbReference>
<protein>
    <submittedName>
        <fullName evidence="1">Uncharacterized protein</fullName>
    </submittedName>
</protein>
<comment type="caution">
    <text evidence="1">The sequence shown here is derived from an EMBL/GenBank/DDBJ whole genome shotgun (WGS) entry which is preliminary data.</text>
</comment>
<dbReference type="Proteomes" id="UP001310594">
    <property type="component" value="Unassembled WGS sequence"/>
</dbReference>
<proteinExistence type="predicted"/>
<evidence type="ECO:0000313" key="2">
    <source>
        <dbReference type="Proteomes" id="UP001310594"/>
    </source>
</evidence>
<dbReference type="AlphaFoldDB" id="A0AAN8A1C4"/>
<name>A0AAN8A1C4_9PEZI</name>
<accession>A0AAN8A1C4</accession>